<proteinExistence type="predicted"/>
<organism evidence="1 2">
    <name type="scientific">Fusarium oxysporum f. sp. narcissi</name>
    <dbReference type="NCBI Taxonomy" id="451672"/>
    <lineage>
        <taxon>Eukaryota</taxon>
        <taxon>Fungi</taxon>
        <taxon>Dikarya</taxon>
        <taxon>Ascomycota</taxon>
        <taxon>Pezizomycotina</taxon>
        <taxon>Sordariomycetes</taxon>
        <taxon>Hypocreomycetidae</taxon>
        <taxon>Hypocreales</taxon>
        <taxon>Nectriaceae</taxon>
        <taxon>Fusarium</taxon>
        <taxon>Fusarium oxysporum species complex</taxon>
    </lineage>
</organism>
<sequence length="121" mass="13748">MVSATSDLAAIHRLIGKWLPEHRPAIQQWIASKLKEGKQSKSLSLDPSLVAFQELVNSTPYWQALSNDMFTQSSKNYDPTGDPALRTLGDFVNSRRESALRFSRPQPKFLILYNSFQKLSH</sequence>
<dbReference type="Proteomes" id="UP000290540">
    <property type="component" value="Unassembled WGS sequence"/>
</dbReference>
<dbReference type="EMBL" id="MQTW01000283">
    <property type="protein sequence ID" value="RYC81059.1"/>
    <property type="molecule type" value="Genomic_DNA"/>
</dbReference>
<protein>
    <submittedName>
        <fullName evidence="1">Uncharacterized protein</fullName>
    </submittedName>
</protein>
<evidence type="ECO:0000313" key="1">
    <source>
        <dbReference type="EMBL" id="RYC81059.1"/>
    </source>
</evidence>
<name>A0A4Q2V7P5_FUSOX</name>
<reference evidence="1 2" key="1">
    <citation type="submission" date="2016-12" db="EMBL/GenBank/DDBJ databases">
        <title>Draft genome sequence of Fusarium oxysporum causing rot on Narcissus.</title>
        <authorList>
            <person name="Armitage A.D."/>
            <person name="Taylor A."/>
            <person name="Clarkson J.P."/>
            <person name="Harrison R.J."/>
            <person name="Jackson A.C."/>
        </authorList>
    </citation>
    <scope>NUCLEOTIDE SEQUENCE [LARGE SCALE GENOMIC DNA]</scope>
    <source>
        <strain evidence="1 2">N139</strain>
    </source>
</reference>
<comment type="caution">
    <text evidence="1">The sequence shown here is derived from an EMBL/GenBank/DDBJ whole genome shotgun (WGS) entry which is preliminary data.</text>
</comment>
<accession>A0A4Q2V7P5</accession>
<dbReference type="AlphaFoldDB" id="A0A4Q2V7P5"/>
<gene>
    <name evidence="1" type="ORF">BFJ63_vAg16051</name>
</gene>
<evidence type="ECO:0000313" key="2">
    <source>
        <dbReference type="Proteomes" id="UP000290540"/>
    </source>
</evidence>